<gene>
    <name evidence="2" type="ORF">ACFYTF_26695</name>
</gene>
<evidence type="ECO:0000313" key="2">
    <source>
        <dbReference type="EMBL" id="MFF0546428.1"/>
    </source>
</evidence>
<protein>
    <submittedName>
        <fullName evidence="2">Alpha/beta fold hydrolase</fullName>
    </submittedName>
</protein>
<comment type="caution">
    <text evidence="2">The sequence shown here is derived from an EMBL/GenBank/DDBJ whole genome shotgun (WGS) entry which is preliminary data.</text>
</comment>
<dbReference type="InterPro" id="IPR000073">
    <property type="entry name" value="AB_hydrolase_1"/>
</dbReference>
<dbReference type="Proteomes" id="UP001601444">
    <property type="component" value="Unassembled WGS sequence"/>
</dbReference>
<dbReference type="InterPro" id="IPR029058">
    <property type="entry name" value="AB_hydrolase_fold"/>
</dbReference>
<evidence type="ECO:0000313" key="3">
    <source>
        <dbReference type="Proteomes" id="UP001601444"/>
    </source>
</evidence>
<dbReference type="InterPro" id="IPR050266">
    <property type="entry name" value="AB_hydrolase_sf"/>
</dbReference>
<reference evidence="2 3" key="1">
    <citation type="submission" date="2024-10" db="EMBL/GenBank/DDBJ databases">
        <title>The Natural Products Discovery Center: Release of the First 8490 Sequenced Strains for Exploring Actinobacteria Biosynthetic Diversity.</title>
        <authorList>
            <person name="Kalkreuter E."/>
            <person name="Kautsar S.A."/>
            <person name="Yang D."/>
            <person name="Bader C.D."/>
            <person name="Teijaro C.N."/>
            <person name="Fluegel L."/>
            <person name="Davis C.M."/>
            <person name="Simpson J.R."/>
            <person name="Lauterbach L."/>
            <person name="Steele A.D."/>
            <person name="Gui C."/>
            <person name="Meng S."/>
            <person name="Li G."/>
            <person name="Viehrig K."/>
            <person name="Ye F."/>
            <person name="Su P."/>
            <person name="Kiefer A.F."/>
            <person name="Nichols A."/>
            <person name="Cepeda A.J."/>
            <person name="Yan W."/>
            <person name="Fan B."/>
            <person name="Jiang Y."/>
            <person name="Adhikari A."/>
            <person name="Zheng C.-J."/>
            <person name="Schuster L."/>
            <person name="Cowan T.M."/>
            <person name="Smanski M.J."/>
            <person name="Chevrette M.G."/>
            <person name="De Carvalho L.P.S."/>
            <person name="Shen B."/>
        </authorList>
    </citation>
    <scope>NUCLEOTIDE SEQUENCE [LARGE SCALE GENOMIC DNA]</scope>
    <source>
        <strain evidence="2 3">NPDC004045</strain>
    </source>
</reference>
<feature type="domain" description="AB hydrolase-1" evidence="1">
    <location>
        <begin position="34"/>
        <end position="271"/>
    </location>
</feature>
<dbReference type="PRINTS" id="PR00412">
    <property type="entry name" value="EPOXHYDRLASE"/>
</dbReference>
<accession>A0ABW6PVP0</accession>
<dbReference type="PANTHER" id="PTHR43798:SF33">
    <property type="entry name" value="HYDROLASE, PUTATIVE (AFU_ORTHOLOGUE AFUA_2G14860)-RELATED"/>
    <property type="match status" value="1"/>
</dbReference>
<sequence length="290" mass="31850">MTQSLDDWIAGGSTSILLGHTIFHRQDGPPDGAPVTLLHGFPTSSYDWAAVLPYLTGAGLRVTTLDFLGMGAGDKPRGHDYRLTEQADLTEALWRRLGIERTALVAHDYGVSVAQELLARDPSRIVATAWLNGGLYPDLHRPVLMQRLLHGRLGPVFARLGSERGFRAVMGQIMGREVPDAELSAMWRTITLHDGRRVQPGLLRYIDERRIHARRWQDALESYSGPTLFLWGPADPVSGGHVLPRLRERLPGADITVLDTPPAVGHYPQVEAPDEVGPALAAFLTSSPTR</sequence>
<dbReference type="Pfam" id="PF00561">
    <property type="entry name" value="Abhydrolase_1"/>
    <property type="match status" value="1"/>
</dbReference>
<keyword evidence="3" id="KW-1185">Reference proteome</keyword>
<keyword evidence="2" id="KW-0378">Hydrolase</keyword>
<dbReference type="PANTHER" id="PTHR43798">
    <property type="entry name" value="MONOACYLGLYCEROL LIPASE"/>
    <property type="match status" value="1"/>
</dbReference>
<evidence type="ECO:0000259" key="1">
    <source>
        <dbReference type="Pfam" id="PF00561"/>
    </source>
</evidence>
<dbReference type="GO" id="GO:0016787">
    <property type="term" value="F:hydrolase activity"/>
    <property type="evidence" value="ECO:0007669"/>
    <property type="project" value="UniProtKB-KW"/>
</dbReference>
<dbReference type="Gene3D" id="3.40.50.1820">
    <property type="entry name" value="alpha/beta hydrolase"/>
    <property type="match status" value="1"/>
</dbReference>
<dbReference type="InterPro" id="IPR000639">
    <property type="entry name" value="Epox_hydrolase-like"/>
</dbReference>
<dbReference type="RefSeq" id="WP_387702782.1">
    <property type="nucleotide sequence ID" value="NZ_JBIAMX010000021.1"/>
</dbReference>
<dbReference type="EMBL" id="JBIAMX010000021">
    <property type="protein sequence ID" value="MFF0546428.1"/>
    <property type="molecule type" value="Genomic_DNA"/>
</dbReference>
<dbReference type="SUPFAM" id="SSF53474">
    <property type="entry name" value="alpha/beta-Hydrolases"/>
    <property type="match status" value="1"/>
</dbReference>
<organism evidence="2 3">
    <name type="scientific">Nocardia thailandica</name>
    <dbReference type="NCBI Taxonomy" id="257275"/>
    <lineage>
        <taxon>Bacteria</taxon>
        <taxon>Bacillati</taxon>
        <taxon>Actinomycetota</taxon>
        <taxon>Actinomycetes</taxon>
        <taxon>Mycobacteriales</taxon>
        <taxon>Nocardiaceae</taxon>
        <taxon>Nocardia</taxon>
    </lineage>
</organism>
<name>A0ABW6PVP0_9NOCA</name>
<proteinExistence type="predicted"/>